<keyword evidence="4" id="KW-1185">Reference proteome</keyword>
<dbReference type="EMBL" id="LDZY01000004">
    <property type="protein sequence ID" value="KLU66783.1"/>
    <property type="molecule type" value="Genomic_DNA"/>
</dbReference>
<dbReference type="RefSeq" id="WP_047809314.1">
    <property type="nucleotide sequence ID" value="NZ_LDZY01000004.1"/>
</dbReference>
<name>A0A0J1FUV9_9FIRM</name>
<keyword evidence="2" id="KW-0472">Membrane</keyword>
<evidence type="ECO:0000313" key="4">
    <source>
        <dbReference type="Proteomes" id="UP000036356"/>
    </source>
</evidence>
<feature type="region of interest" description="Disordered" evidence="1">
    <location>
        <begin position="160"/>
        <end position="180"/>
    </location>
</feature>
<dbReference type="Proteomes" id="UP000036356">
    <property type="component" value="Unassembled WGS sequence"/>
</dbReference>
<evidence type="ECO:0000313" key="3">
    <source>
        <dbReference type="EMBL" id="KLU66783.1"/>
    </source>
</evidence>
<keyword evidence="2" id="KW-0812">Transmembrane</keyword>
<evidence type="ECO:0000256" key="1">
    <source>
        <dbReference type="SAM" id="MobiDB-lite"/>
    </source>
</evidence>
<keyword evidence="2" id="KW-1133">Transmembrane helix</keyword>
<feature type="compositionally biased region" description="Low complexity" evidence="1">
    <location>
        <begin position="160"/>
        <end position="172"/>
    </location>
</feature>
<accession>A0A0J1FUV9</accession>
<feature type="transmembrane region" description="Helical" evidence="2">
    <location>
        <begin position="135"/>
        <end position="155"/>
    </location>
</feature>
<evidence type="ECO:0000256" key="2">
    <source>
        <dbReference type="SAM" id="Phobius"/>
    </source>
</evidence>
<reference evidence="3 4" key="1">
    <citation type="submission" date="2015-06" db="EMBL/GenBank/DDBJ databases">
        <title>Draft genome of the moderately acidophilic sulfate reducer Candidatus Desulfosporosinus acididurans strain M1.</title>
        <authorList>
            <person name="Poehlein A."/>
            <person name="Petzsch P."/>
            <person name="Johnson B.D."/>
            <person name="Schloemann M."/>
            <person name="Daniel R."/>
            <person name="Muehling M."/>
        </authorList>
    </citation>
    <scope>NUCLEOTIDE SEQUENCE [LARGE SCALE GENOMIC DNA]</scope>
    <source>
        <strain evidence="3 4">M1</strain>
    </source>
</reference>
<sequence>MSRKKNNDQKAKESIMNLCTSAGMNTWFIAKVLGSPGIHYGAFHAEGVNIYKFDKVQPVLQQTNQWGNFSEASVDFYAQKTVLALKGVSNGCTITILEKGKDLVPLLQSNTNISVQIIERPWWRKILGFRSKTKWKMAVATIVYILLIGKVVGTFTGSGSSASTTSASSTVSEPAKTPEQIAKEKADALKITDSDKELLKKSYASFDTQQRDQFDKIKEKYKNLSNSEVADISTDFARLSTEEAAVKKKEAEEKAAADAKAAYKKWVDSQFSAWDGSNRYLVDLLKKNLNDPKSFEHVETKYWDRGDYLIIKMSYRAKNAFGGLILQNVTAKSDYKTDTISIISQND</sequence>
<gene>
    <name evidence="3" type="ORF">DEAC_c14510</name>
</gene>
<dbReference type="PATRIC" id="fig|476652.3.peg.1488"/>
<dbReference type="AlphaFoldDB" id="A0A0J1FUV9"/>
<dbReference type="STRING" id="476652.DEAC_c14510"/>
<comment type="caution">
    <text evidence="3">The sequence shown here is derived from an EMBL/GenBank/DDBJ whole genome shotgun (WGS) entry which is preliminary data.</text>
</comment>
<protein>
    <submittedName>
        <fullName evidence="3">Uncharacterized protein</fullName>
    </submittedName>
</protein>
<proteinExistence type="predicted"/>
<organism evidence="3 4">
    <name type="scientific">Desulfosporosinus acididurans</name>
    <dbReference type="NCBI Taxonomy" id="476652"/>
    <lineage>
        <taxon>Bacteria</taxon>
        <taxon>Bacillati</taxon>
        <taxon>Bacillota</taxon>
        <taxon>Clostridia</taxon>
        <taxon>Eubacteriales</taxon>
        <taxon>Desulfitobacteriaceae</taxon>
        <taxon>Desulfosporosinus</taxon>
    </lineage>
</organism>